<accession>A0A0B6ZEH3</accession>
<protein>
    <submittedName>
        <fullName evidence="2">Uncharacterized protein</fullName>
    </submittedName>
</protein>
<dbReference type="AlphaFoldDB" id="A0A0B6ZEH3"/>
<feature type="region of interest" description="Disordered" evidence="1">
    <location>
        <begin position="15"/>
        <end position="35"/>
    </location>
</feature>
<evidence type="ECO:0000256" key="1">
    <source>
        <dbReference type="SAM" id="MobiDB-lite"/>
    </source>
</evidence>
<evidence type="ECO:0000313" key="2">
    <source>
        <dbReference type="EMBL" id="CEK66120.1"/>
    </source>
</evidence>
<proteinExistence type="predicted"/>
<sequence length="84" mass="9819">MEIKQEITDFEDYTYKQEMESEEEEDKTKEVEQWDSDSTVINSDVEMEKDGENRQQYSVDVGAVYNKLAEPGIGSLEDENWPCI</sequence>
<organism evidence="2">
    <name type="scientific">Arion vulgaris</name>
    <dbReference type="NCBI Taxonomy" id="1028688"/>
    <lineage>
        <taxon>Eukaryota</taxon>
        <taxon>Metazoa</taxon>
        <taxon>Spiralia</taxon>
        <taxon>Lophotrochozoa</taxon>
        <taxon>Mollusca</taxon>
        <taxon>Gastropoda</taxon>
        <taxon>Heterobranchia</taxon>
        <taxon>Euthyneura</taxon>
        <taxon>Panpulmonata</taxon>
        <taxon>Eupulmonata</taxon>
        <taxon>Stylommatophora</taxon>
        <taxon>Helicina</taxon>
        <taxon>Arionoidea</taxon>
        <taxon>Arionidae</taxon>
        <taxon>Arion</taxon>
    </lineage>
</organism>
<reference evidence="2" key="1">
    <citation type="submission" date="2014-12" db="EMBL/GenBank/DDBJ databases">
        <title>Insight into the proteome of Arion vulgaris.</title>
        <authorList>
            <person name="Aradska J."/>
            <person name="Bulat T."/>
            <person name="Smidak R."/>
            <person name="Sarate P."/>
            <person name="Gangsoo J."/>
            <person name="Sialana F."/>
            <person name="Bilban M."/>
            <person name="Lubec G."/>
        </authorList>
    </citation>
    <scope>NUCLEOTIDE SEQUENCE</scope>
    <source>
        <tissue evidence="2">Skin</tissue>
    </source>
</reference>
<name>A0A0B6ZEH3_9EUPU</name>
<gene>
    <name evidence="2" type="primary">ORF57367</name>
</gene>
<dbReference type="EMBL" id="HACG01019255">
    <property type="protein sequence ID" value="CEK66120.1"/>
    <property type="molecule type" value="Transcribed_RNA"/>
</dbReference>